<keyword evidence="1" id="KW-0233">DNA recombination</keyword>
<dbReference type="GO" id="GO:0000723">
    <property type="term" value="P:telomere maintenance"/>
    <property type="evidence" value="ECO:0007669"/>
    <property type="project" value="InterPro"/>
</dbReference>
<keyword evidence="5" id="KW-1185">Reference proteome</keyword>
<comment type="similarity">
    <text evidence="1">Belongs to the helicase family.</text>
</comment>
<dbReference type="GO" id="GO:0005524">
    <property type="term" value="F:ATP binding"/>
    <property type="evidence" value="ECO:0007669"/>
    <property type="project" value="UniProtKB-KW"/>
</dbReference>
<sequence length="601" mass="67742">MHDRSRVVSNAIISTKAIRDNHGFLRAQRRPWSLEQTPRGNVRGLQQKLKCKHTVEQMVLRNVRDMLHSMGKDIESFPLPEIDKQHEMTNDLPREIIEETSIEVDPEDTSLHKNLNTEQRMAYDEILATVDRQRGGIFFVDGPGGTGKTFLYRALLATVRGQGKIVVATATSGVVASIMPGGRTAHSRFKIPLKIDDGAICSFTKQSGTAKLLQAASLIIWDEASMTKRQTVEALDKSVRDIMDRPDLPFGGRTVVFGGDFRQVLPVVRKGTRAQIVDASLRRSELWDCMRQLKLVRNMRAQNDPWFAEYLLRIGNGTEETNDDGEILLPRSICVANKTDDNGLDRLIDSIYQTGNASLIKDPRYITSRAILSTRNDCVDKINLKMIDRFQGEEMVYHSFDSVEDDPHNYYPPEYLNTLTPNGLPPHMLKLKINCPIILLRNIDPANGLCNGTRLVVRGFQKNAIDAEIVVRQHSGMRVFLPRIPLCPSDDDMFPFSFKRKQFPIRLSFAMTINKSQGQTIPNVGVYLPEPVFSHGQLYVALSRATATSNIKVLTGTHDENKQKNKKTTTCDTYTKGEKNMKSTTSGTYTKNIVYTEVLTK</sequence>
<dbReference type="STRING" id="200361.A0A453K426"/>
<feature type="domain" description="DNA helicase Pif1-like DEAD-box helicase" evidence="2">
    <location>
        <begin position="115"/>
        <end position="323"/>
    </location>
</feature>
<dbReference type="InterPro" id="IPR010285">
    <property type="entry name" value="DNA_helicase_pif1-like_DEAD"/>
</dbReference>
<reference evidence="4" key="4">
    <citation type="submission" date="2019-03" db="UniProtKB">
        <authorList>
            <consortium name="EnsemblPlants"/>
        </authorList>
    </citation>
    <scope>IDENTIFICATION</scope>
</reference>
<evidence type="ECO:0000259" key="3">
    <source>
        <dbReference type="Pfam" id="PF21530"/>
    </source>
</evidence>
<keyword evidence="1" id="KW-0547">Nucleotide-binding</keyword>
<evidence type="ECO:0000313" key="5">
    <source>
        <dbReference type="Proteomes" id="UP000015105"/>
    </source>
</evidence>
<keyword evidence="1" id="KW-0227">DNA damage</keyword>
<dbReference type="GeneID" id="141023329"/>
<accession>A0A453K426</accession>
<reference evidence="4" key="3">
    <citation type="journal article" date="2017" name="Nature">
        <title>Genome sequence of the progenitor of the wheat D genome Aegilops tauschii.</title>
        <authorList>
            <person name="Luo M.C."/>
            <person name="Gu Y.Q."/>
            <person name="Puiu D."/>
            <person name="Wang H."/>
            <person name="Twardziok S.O."/>
            <person name="Deal K.R."/>
            <person name="Huo N."/>
            <person name="Zhu T."/>
            <person name="Wang L."/>
            <person name="Wang Y."/>
            <person name="McGuire P.E."/>
            <person name="Liu S."/>
            <person name="Long H."/>
            <person name="Ramasamy R.K."/>
            <person name="Rodriguez J.C."/>
            <person name="Van S.L."/>
            <person name="Yuan L."/>
            <person name="Wang Z."/>
            <person name="Xia Z."/>
            <person name="Xiao L."/>
            <person name="Anderson O.D."/>
            <person name="Ouyang S."/>
            <person name="Liang Y."/>
            <person name="Zimin A.V."/>
            <person name="Pertea G."/>
            <person name="Qi P."/>
            <person name="Bennetzen J.L."/>
            <person name="Dai X."/>
            <person name="Dawson M.W."/>
            <person name="Muller H.G."/>
            <person name="Kugler K."/>
            <person name="Rivarola-Duarte L."/>
            <person name="Spannagl M."/>
            <person name="Mayer K.F.X."/>
            <person name="Lu F.H."/>
            <person name="Bevan M.W."/>
            <person name="Leroy P."/>
            <person name="Li P."/>
            <person name="You F.M."/>
            <person name="Sun Q."/>
            <person name="Liu Z."/>
            <person name="Lyons E."/>
            <person name="Wicker T."/>
            <person name="Salzberg S.L."/>
            <person name="Devos K.M."/>
            <person name="Dvorak J."/>
        </authorList>
    </citation>
    <scope>NUCLEOTIDE SEQUENCE [LARGE SCALE GENOMIC DNA]</scope>
    <source>
        <strain evidence="4">cv. AL8/78</strain>
    </source>
</reference>
<dbReference type="InterPro" id="IPR027417">
    <property type="entry name" value="P-loop_NTPase"/>
</dbReference>
<proteinExistence type="inferred from homology"/>
<evidence type="ECO:0000256" key="1">
    <source>
        <dbReference type="RuleBase" id="RU363044"/>
    </source>
</evidence>
<reference evidence="4" key="5">
    <citation type="journal article" date="2021" name="G3 (Bethesda)">
        <title>Aegilops tauschii genome assembly Aet v5.0 features greater sequence contiguity and improved annotation.</title>
        <authorList>
            <person name="Wang L."/>
            <person name="Zhu T."/>
            <person name="Rodriguez J.C."/>
            <person name="Deal K.R."/>
            <person name="Dubcovsky J."/>
            <person name="McGuire P.E."/>
            <person name="Lux T."/>
            <person name="Spannagl M."/>
            <person name="Mayer K.F.X."/>
            <person name="Baldrich P."/>
            <person name="Meyers B.C."/>
            <person name="Huo N."/>
            <person name="Gu Y.Q."/>
            <person name="Zhou H."/>
            <person name="Devos K.M."/>
            <person name="Bennetzen J.L."/>
            <person name="Unver T."/>
            <person name="Budak H."/>
            <person name="Gulick P.J."/>
            <person name="Galiba G."/>
            <person name="Kalapos B."/>
            <person name="Nelson D.R."/>
            <person name="Li P."/>
            <person name="You F.M."/>
            <person name="Luo M.C."/>
            <person name="Dvorak J."/>
        </authorList>
    </citation>
    <scope>NUCLEOTIDE SEQUENCE [LARGE SCALE GENOMIC DNA]</scope>
    <source>
        <strain evidence="4">cv. AL8/78</strain>
    </source>
</reference>
<reference evidence="5" key="2">
    <citation type="journal article" date="2017" name="Nat. Plants">
        <title>The Aegilops tauschii genome reveals multiple impacts of transposons.</title>
        <authorList>
            <person name="Zhao G."/>
            <person name="Zou C."/>
            <person name="Li K."/>
            <person name="Wang K."/>
            <person name="Li T."/>
            <person name="Gao L."/>
            <person name="Zhang X."/>
            <person name="Wang H."/>
            <person name="Yang Z."/>
            <person name="Liu X."/>
            <person name="Jiang W."/>
            <person name="Mao L."/>
            <person name="Kong X."/>
            <person name="Jiao Y."/>
            <person name="Jia J."/>
        </authorList>
    </citation>
    <scope>NUCLEOTIDE SEQUENCE [LARGE SCALE GENOMIC DNA]</scope>
    <source>
        <strain evidence="5">cv. AL8/78</strain>
    </source>
</reference>
<dbReference type="PANTHER" id="PTHR10492:SF92">
    <property type="entry name" value="ATP-DEPENDENT DNA HELICASE"/>
    <property type="match status" value="1"/>
</dbReference>
<dbReference type="EC" id="5.6.2.3" evidence="1"/>
<dbReference type="PANTHER" id="PTHR10492">
    <property type="match status" value="1"/>
</dbReference>
<dbReference type="FunFam" id="3.40.50.300:FF:002884">
    <property type="entry name" value="ATP-dependent DNA helicase"/>
    <property type="match status" value="1"/>
</dbReference>
<dbReference type="GO" id="GO:0016887">
    <property type="term" value="F:ATP hydrolysis activity"/>
    <property type="evidence" value="ECO:0007669"/>
    <property type="project" value="RHEA"/>
</dbReference>
<comment type="cofactor">
    <cofactor evidence="1">
        <name>Mg(2+)</name>
        <dbReference type="ChEBI" id="CHEBI:18420"/>
    </cofactor>
</comment>
<dbReference type="GO" id="GO:0006310">
    <property type="term" value="P:DNA recombination"/>
    <property type="evidence" value="ECO:0007669"/>
    <property type="project" value="UniProtKB-KW"/>
</dbReference>
<dbReference type="Proteomes" id="UP000015105">
    <property type="component" value="Chromosome 5D"/>
</dbReference>
<organism evidence="4 5">
    <name type="scientific">Aegilops tauschii subsp. strangulata</name>
    <name type="common">Goatgrass</name>
    <dbReference type="NCBI Taxonomy" id="200361"/>
    <lineage>
        <taxon>Eukaryota</taxon>
        <taxon>Viridiplantae</taxon>
        <taxon>Streptophyta</taxon>
        <taxon>Embryophyta</taxon>
        <taxon>Tracheophyta</taxon>
        <taxon>Spermatophyta</taxon>
        <taxon>Magnoliopsida</taxon>
        <taxon>Liliopsida</taxon>
        <taxon>Poales</taxon>
        <taxon>Poaceae</taxon>
        <taxon>BOP clade</taxon>
        <taxon>Pooideae</taxon>
        <taxon>Triticodae</taxon>
        <taxon>Triticeae</taxon>
        <taxon>Triticinae</taxon>
        <taxon>Aegilops</taxon>
    </lineage>
</organism>
<evidence type="ECO:0000259" key="2">
    <source>
        <dbReference type="Pfam" id="PF05970"/>
    </source>
</evidence>
<keyword evidence="1" id="KW-0234">DNA repair</keyword>
<dbReference type="EnsemblPlants" id="AET5Gv20278700.1">
    <property type="protein sequence ID" value="AET5Gv20278700.1"/>
    <property type="gene ID" value="AET5Gv20278700"/>
</dbReference>
<keyword evidence="1" id="KW-0347">Helicase</keyword>
<dbReference type="SUPFAM" id="SSF52540">
    <property type="entry name" value="P-loop containing nucleoside triphosphate hydrolases"/>
    <property type="match status" value="2"/>
</dbReference>
<dbReference type="InterPro" id="IPR049163">
    <property type="entry name" value="Pif1-like_2B_dom"/>
</dbReference>
<dbReference type="AlphaFoldDB" id="A0A453K426"/>
<feature type="domain" description="DNA helicase Pif1-like 2B" evidence="3">
    <location>
        <begin position="414"/>
        <end position="460"/>
    </location>
</feature>
<dbReference type="Gramene" id="AET5Gv20278700.1">
    <property type="protein sequence ID" value="AET5Gv20278700.1"/>
    <property type="gene ID" value="AET5Gv20278700"/>
</dbReference>
<dbReference type="Gene3D" id="3.40.50.300">
    <property type="entry name" value="P-loop containing nucleotide triphosphate hydrolases"/>
    <property type="match status" value="2"/>
</dbReference>
<dbReference type="Pfam" id="PF21530">
    <property type="entry name" value="Pif1_2B_dom"/>
    <property type="match status" value="1"/>
</dbReference>
<dbReference type="RefSeq" id="XP_073356149.1">
    <property type="nucleotide sequence ID" value="XM_073500048.1"/>
</dbReference>
<name>A0A453K426_AEGTS</name>
<keyword evidence="1" id="KW-0067">ATP-binding</keyword>
<reference evidence="5" key="1">
    <citation type="journal article" date="2014" name="Science">
        <title>Ancient hybridizations among the ancestral genomes of bread wheat.</title>
        <authorList>
            <consortium name="International Wheat Genome Sequencing Consortium,"/>
            <person name="Marcussen T."/>
            <person name="Sandve S.R."/>
            <person name="Heier L."/>
            <person name="Spannagl M."/>
            <person name="Pfeifer M."/>
            <person name="Jakobsen K.S."/>
            <person name="Wulff B.B."/>
            <person name="Steuernagel B."/>
            <person name="Mayer K.F."/>
            <person name="Olsen O.A."/>
        </authorList>
    </citation>
    <scope>NUCLEOTIDE SEQUENCE [LARGE SCALE GENOMIC DNA]</scope>
    <source>
        <strain evidence="5">cv. AL8/78</strain>
    </source>
</reference>
<keyword evidence="1" id="KW-0378">Hydrolase</keyword>
<dbReference type="GO" id="GO:0043139">
    <property type="term" value="F:5'-3' DNA helicase activity"/>
    <property type="evidence" value="ECO:0007669"/>
    <property type="project" value="UniProtKB-EC"/>
</dbReference>
<comment type="catalytic activity">
    <reaction evidence="1">
        <text>ATP + H2O = ADP + phosphate + H(+)</text>
        <dbReference type="Rhea" id="RHEA:13065"/>
        <dbReference type="ChEBI" id="CHEBI:15377"/>
        <dbReference type="ChEBI" id="CHEBI:15378"/>
        <dbReference type="ChEBI" id="CHEBI:30616"/>
        <dbReference type="ChEBI" id="CHEBI:43474"/>
        <dbReference type="ChEBI" id="CHEBI:456216"/>
        <dbReference type="EC" id="5.6.2.3"/>
    </reaction>
</comment>
<dbReference type="Pfam" id="PF05970">
    <property type="entry name" value="PIF1"/>
    <property type="match status" value="1"/>
</dbReference>
<protein>
    <recommendedName>
        <fullName evidence="1">ATP-dependent DNA helicase</fullName>
        <ecNumber evidence="1">5.6.2.3</ecNumber>
    </recommendedName>
</protein>
<dbReference type="GO" id="GO:0006281">
    <property type="term" value="P:DNA repair"/>
    <property type="evidence" value="ECO:0007669"/>
    <property type="project" value="UniProtKB-KW"/>
</dbReference>
<evidence type="ECO:0000313" key="4">
    <source>
        <dbReference type="EnsemblPlants" id="AET5Gv20278700.1"/>
    </source>
</evidence>
<dbReference type="CDD" id="cd18809">
    <property type="entry name" value="SF1_C_RecD"/>
    <property type="match status" value="1"/>
</dbReference>